<name>A0ABW7Q360_9MICO</name>
<evidence type="ECO:0000313" key="1">
    <source>
        <dbReference type="EMBL" id="MFH8249279.1"/>
    </source>
</evidence>
<sequence length="245" mass="26250">MCTVIVHVPQAADDPVRLLAVRDEDPGRPWDPVGPWWPDTYPGVVGVRDARAGGAWLAADADSRRLAVLLNRKDIEDLPEEGLESRGGVVLEAVAGRAPGERPPTHGFNLVEVEGASVVVTTWDGGALRTARLEPGTHMIAHDDVDDEATPRIAHWLTTFADAHAKSPQGDAAAPIDWFAPWFALLEASADLPPTDDRAIIRDNRPLGYPTLSLLMCAATIGPDGVEVAYGAFDEPGHWNALTLA</sequence>
<gene>
    <name evidence="1" type="ORF">ACH3VR_02780</name>
</gene>
<evidence type="ECO:0000313" key="2">
    <source>
        <dbReference type="Proteomes" id="UP001610861"/>
    </source>
</evidence>
<accession>A0ABW7Q360</accession>
<reference evidence="1 2" key="1">
    <citation type="submission" date="2024-09" db="EMBL/GenBank/DDBJ databases">
        <authorList>
            <person name="Pan X."/>
        </authorList>
    </citation>
    <scope>NUCLEOTIDE SEQUENCE [LARGE SCALE GENOMIC DNA]</scope>
    <source>
        <strain evidence="1 2">B2969</strain>
    </source>
</reference>
<protein>
    <submittedName>
        <fullName evidence="1">NRDE family protein</fullName>
    </submittedName>
</protein>
<dbReference type="RefSeq" id="WP_396639220.1">
    <property type="nucleotide sequence ID" value="NZ_JBIQWL010000001.1"/>
</dbReference>
<organism evidence="1 2">
    <name type="scientific">Microbacterium alkaliflavum</name>
    <dbReference type="NCBI Taxonomy" id="3248839"/>
    <lineage>
        <taxon>Bacteria</taxon>
        <taxon>Bacillati</taxon>
        <taxon>Actinomycetota</taxon>
        <taxon>Actinomycetes</taxon>
        <taxon>Micrococcales</taxon>
        <taxon>Microbacteriaceae</taxon>
        <taxon>Microbacterium</taxon>
    </lineage>
</organism>
<dbReference type="Proteomes" id="UP001610861">
    <property type="component" value="Unassembled WGS sequence"/>
</dbReference>
<comment type="caution">
    <text evidence="1">The sequence shown here is derived from an EMBL/GenBank/DDBJ whole genome shotgun (WGS) entry which is preliminary data.</text>
</comment>
<dbReference type="EMBL" id="JBIQWL010000001">
    <property type="protein sequence ID" value="MFH8249279.1"/>
    <property type="molecule type" value="Genomic_DNA"/>
</dbReference>
<proteinExistence type="predicted"/>
<dbReference type="InterPro" id="IPR008551">
    <property type="entry name" value="TANGO2"/>
</dbReference>
<keyword evidence="2" id="KW-1185">Reference proteome</keyword>
<dbReference type="Pfam" id="PF05742">
    <property type="entry name" value="TANGO2"/>
    <property type="match status" value="1"/>
</dbReference>